<dbReference type="InterPro" id="IPR036394">
    <property type="entry name" value="Ribosomal_uL22_sf"/>
</dbReference>
<evidence type="ECO:0000256" key="1">
    <source>
        <dbReference type="ARBA" id="ARBA00009451"/>
    </source>
</evidence>
<sequence>MVMPRFTREALSTAVVLGRLVSSRQHASTSRLLLTGSRRHASFGANPFEWFRSTLNPSLRQQRSSREIDTAKRTEAQDDSQSIFDTVTPEAEKAQQADSKAVGARRSDHHKYSTANFKISHRKLNKLGRQISGKPIDSAILQMTFSEKRASKRIRNMLVIAKSHAALKGIDPRKMVVSEAWVTKGPRSHKRMEIKGRCKYGIRVHPDSRMSVILKEGKARAQLLEEERARKLKRIVSAGLVREDKPLRNPGSMWTW</sequence>
<dbReference type="InterPro" id="IPR047867">
    <property type="entry name" value="Ribosomal_uL22_bac/org-type"/>
</dbReference>
<evidence type="ECO:0000313" key="7">
    <source>
        <dbReference type="Proteomes" id="UP001201163"/>
    </source>
</evidence>
<dbReference type="AlphaFoldDB" id="A0AAD4LP07"/>
<evidence type="ECO:0000256" key="3">
    <source>
        <dbReference type="ARBA" id="ARBA00023274"/>
    </source>
</evidence>
<dbReference type="EMBL" id="JAKELL010000004">
    <property type="protein sequence ID" value="KAH8999040.1"/>
    <property type="molecule type" value="Genomic_DNA"/>
</dbReference>
<comment type="similarity">
    <text evidence="1 4">Belongs to the universal ribosomal protein uL22 family.</text>
</comment>
<evidence type="ECO:0000313" key="6">
    <source>
        <dbReference type="EMBL" id="KAH8999040.1"/>
    </source>
</evidence>
<organism evidence="6 7">
    <name type="scientific">Lactarius akahatsu</name>
    <dbReference type="NCBI Taxonomy" id="416441"/>
    <lineage>
        <taxon>Eukaryota</taxon>
        <taxon>Fungi</taxon>
        <taxon>Dikarya</taxon>
        <taxon>Basidiomycota</taxon>
        <taxon>Agaricomycotina</taxon>
        <taxon>Agaricomycetes</taxon>
        <taxon>Russulales</taxon>
        <taxon>Russulaceae</taxon>
        <taxon>Lactarius</taxon>
    </lineage>
</organism>
<reference evidence="6" key="1">
    <citation type="submission" date="2022-01" db="EMBL/GenBank/DDBJ databases">
        <title>Comparative genomics reveals a dynamic genome evolution in the ectomycorrhizal milk-cap (Lactarius) mushrooms.</title>
        <authorList>
            <consortium name="DOE Joint Genome Institute"/>
            <person name="Lebreton A."/>
            <person name="Tang N."/>
            <person name="Kuo A."/>
            <person name="LaButti K."/>
            <person name="Drula E."/>
            <person name="Barry K."/>
            <person name="Clum A."/>
            <person name="Lipzen A."/>
            <person name="Mousain D."/>
            <person name="Ng V."/>
            <person name="Wang R."/>
            <person name="Wang X."/>
            <person name="Dai Y."/>
            <person name="Henrissat B."/>
            <person name="Grigoriev I.V."/>
            <person name="Guerin-Laguette A."/>
            <person name="Yu F."/>
            <person name="Martin F.M."/>
        </authorList>
    </citation>
    <scope>NUCLEOTIDE SEQUENCE</scope>
    <source>
        <strain evidence="6">QP</strain>
    </source>
</reference>
<name>A0AAD4LP07_9AGAM</name>
<dbReference type="SUPFAM" id="SSF54843">
    <property type="entry name" value="Ribosomal protein L22"/>
    <property type="match status" value="1"/>
</dbReference>
<dbReference type="Proteomes" id="UP001201163">
    <property type="component" value="Unassembled WGS sequence"/>
</dbReference>
<evidence type="ECO:0000256" key="5">
    <source>
        <dbReference type="SAM" id="MobiDB-lite"/>
    </source>
</evidence>
<dbReference type="GO" id="GO:0005762">
    <property type="term" value="C:mitochondrial large ribosomal subunit"/>
    <property type="evidence" value="ECO:0007669"/>
    <property type="project" value="TreeGrafter"/>
</dbReference>
<evidence type="ECO:0000256" key="2">
    <source>
        <dbReference type="ARBA" id="ARBA00022980"/>
    </source>
</evidence>
<feature type="compositionally biased region" description="Basic and acidic residues" evidence="5">
    <location>
        <begin position="64"/>
        <end position="76"/>
    </location>
</feature>
<dbReference type="Pfam" id="PF00237">
    <property type="entry name" value="Ribosomal_L22"/>
    <property type="match status" value="1"/>
</dbReference>
<dbReference type="PANTHER" id="PTHR13501">
    <property type="entry name" value="CHLOROPLAST 50S RIBOSOMAL PROTEIN L22-RELATED"/>
    <property type="match status" value="1"/>
</dbReference>
<keyword evidence="3 4" id="KW-0687">Ribonucleoprotein</keyword>
<dbReference type="Gene3D" id="3.90.470.10">
    <property type="entry name" value="Ribosomal protein L22/L17"/>
    <property type="match status" value="1"/>
</dbReference>
<gene>
    <name evidence="6" type="ORF">EDB92DRAFT_1832138</name>
</gene>
<comment type="caution">
    <text evidence="6">The sequence shown here is derived from an EMBL/GenBank/DDBJ whole genome shotgun (WGS) entry which is preliminary data.</text>
</comment>
<proteinExistence type="inferred from homology"/>
<dbReference type="GO" id="GO:0003735">
    <property type="term" value="F:structural constituent of ribosome"/>
    <property type="evidence" value="ECO:0007669"/>
    <property type="project" value="InterPro"/>
</dbReference>
<protein>
    <submittedName>
        <fullName evidence="6">Ribosomal protein L22/L17</fullName>
    </submittedName>
</protein>
<evidence type="ECO:0000256" key="4">
    <source>
        <dbReference type="RuleBase" id="RU004005"/>
    </source>
</evidence>
<keyword evidence="2 4" id="KW-0689">Ribosomal protein</keyword>
<accession>A0AAD4LP07</accession>
<dbReference type="GO" id="GO:0006412">
    <property type="term" value="P:translation"/>
    <property type="evidence" value="ECO:0007669"/>
    <property type="project" value="InterPro"/>
</dbReference>
<feature type="region of interest" description="Disordered" evidence="5">
    <location>
        <begin position="61"/>
        <end position="109"/>
    </location>
</feature>
<dbReference type="InterPro" id="IPR001063">
    <property type="entry name" value="Ribosomal_uL22"/>
</dbReference>
<keyword evidence="7" id="KW-1185">Reference proteome</keyword>
<dbReference type="PANTHER" id="PTHR13501:SF8">
    <property type="entry name" value="LARGE RIBOSOMAL SUBUNIT PROTEIN UL22M"/>
    <property type="match status" value="1"/>
</dbReference>